<dbReference type="SMART" id="SM00422">
    <property type="entry name" value="HTH_MERR"/>
    <property type="match status" value="1"/>
</dbReference>
<dbReference type="InterPro" id="IPR047057">
    <property type="entry name" value="MerR_fam"/>
</dbReference>
<sequence length="137" mass="15402">MTIGTLAQRTGVPVKTLREYEDAGLIYTVGRSAGNYRLFDDTALWCVGVIGTLRSLGLTLNEIRQLTTIYLERPDEPIGPHLATLLQAARTRTDAQIAELQRRRQRIEQFETEHARQLAGSATDLRADDPHFQRARG</sequence>
<gene>
    <name evidence="4" type="ORF">H5411_33490</name>
</gene>
<dbReference type="Gene3D" id="1.10.1660.10">
    <property type="match status" value="1"/>
</dbReference>
<dbReference type="PRINTS" id="PR00040">
    <property type="entry name" value="HTHMERR"/>
</dbReference>
<dbReference type="Pfam" id="PF13411">
    <property type="entry name" value="MerR_1"/>
    <property type="match status" value="1"/>
</dbReference>
<dbReference type="PANTHER" id="PTHR30204">
    <property type="entry name" value="REDOX-CYCLING DRUG-SENSING TRANSCRIPTIONAL ACTIVATOR SOXR"/>
    <property type="match status" value="1"/>
</dbReference>
<name>A0A8E1W5F9_9PSEU</name>
<feature type="domain" description="HTH merR-type" evidence="3">
    <location>
        <begin position="1"/>
        <end position="69"/>
    </location>
</feature>
<keyword evidence="1" id="KW-0238">DNA-binding</keyword>
<dbReference type="InterPro" id="IPR000551">
    <property type="entry name" value="MerR-type_HTH_dom"/>
</dbReference>
<reference evidence="4 5" key="1">
    <citation type="submission" date="2020-08" db="EMBL/GenBank/DDBJ databases">
        <title>Amycolatopsis echigonensis JCM 21831.</title>
        <authorList>
            <person name="Tedsree N."/>
            <person name="Kuncharoen N."/>
            <person name="Likhitwitayawuid K."/>
            <person name="Tanasupawat S."/>
        </authorList>
    </citation>
    <scope>NUCLEOTIDE SEQUENCE [LARGE SCALE GENOMIC DNA]</scope>
    <source>
        <strain evidence="4 5">JCM 21831</strain>
    </source>
</reference>
<dbReference type="GO" id="GO:0003677">
    <property type="term" value="F:DNA binding"/>
    <property type="evidence" value="ECO:0007669"/>
    <property type="project" value="UniProtKB-KW"/>
</dbReference>
<evidence type="ECO:0000256" key="1">
    <source>
        <dbReference type="ARBA" id="ARBA00023125"/>
    </source>
</evidence>
<dbReference type="EMBL" id="JACJHR010000064">
    <property type="protein sequence ID" value="MBB2504043.1"/>
    <property type="molecule type" value="Genomic_DNA"/>
</dbReference>
<dbReference type="InterPro" id="IPR009061">
    <property type="entry name" value="DNA-bd_dom_put_sf"/>
</dbReference>
<dbReference type="AlphaFoldDB" id="A0A8E1W5F9"/>
<comment type="caution">
    <text evidence="4">The sequence shown here is derived from an EMBL/GenBank/DDBJ whole genome shotgun (WGS) entry which is preliminary data.</text>
</comment>
<feature type="region of interest" description="Disordered" evidence="2">
    <location>
        <begin position="116"/>
        <end position="137"/>
    </location>
</feature>
<proteinExistence type="predicted"/>
<evidence type="ECO:0000259" key="3">
    <source>
        <dbReference type="PROSITE" id="PS50937"/>
    </source>
</evidence>
<accession>A0A8E1W5F9</accession>
<dbReference type="SUPFAM" id="SSF46955">
    <property type="entry name" value="Putative DNA-binding domain"/>
    <property type="match status" value="1"/>
</dbReference>
<evidence type="ECO:0000313" key="4">
    <source>
        <dbReference type="EMBL" id="MBB2504043.1"/>
    </source>
</evidence>
<organism evidence="4 5">
    <name type="scientific">Amycolatopsis echigonensis</name>
    <dbReference type="NCBI Taxonomy" id="2576905"/>
    <lineage>
        <taxon>Bacteria</taxon>
        <taxon>Bacillati</taxon>
        <taxon>Actinomycetota</taxon>
        <taxon>Actinomycetes</taxon>
        <taxon>Pseudonocardiales</taxon>
        <taxon>Pseudonocardiaceae</taxon>
        <taxon>Amycolatopsis</taxon>
    </lineage>
</organism>
<dbReference type="Proteomes" id="UP000550260">
    <property type="component" value="Unassembled WGS sequence"/>
</dbReference>
<dbReference type="PANTHER" id="PTHR30204:SF93">
    <property type="entry name" value="HTH MERR-TYPE DOMAIN-CONTAINING PROTEIN"/>
    <property type="match status" value="1"/>
</dbReference>
<protein>
    <submittedName>
        <fullName evidence="4">MerR family transcriptional regulator</fullName>
    </submittedName>
</protein>
<evidence type="ECO:0000313" key="5">
    <source>
        <dbReference type="Proteomes" id="UP000550260"/>
    </source>
</evidence>
<feature type="compositionally biased region" description="Basic and acidic residues" evidence="2">
    <location>
        <begin position="125"/>
        <end position="137"/>
    </location>
</feature>
<evidence type="ECO:0000256" key="2">
    <source>
        <dbReference type="SAM" id="MobiDB-lite"/>
    </source>
</evidence>
<dbReference type="GO" id="GO:0003700">
    <property type="term" value="F:DNA-binding transcription factor activity"/>
    <property type="evidence" value="ECO:0007669"/>
    <property type="project" value="InterPro"/>
</dbReference>
<dbReference type="PROSITE" id="PS50937">
    <property type="entry name" value="HTH_MERR_2"/>
    <property type="match status" value="1"/>
</dbReference>